<feature type="transmembrane region" description="Helical" evidence="6">
    <location>
        <begin position="99"/>
        <end position="126"/>
    </location>
</feature>
<reference evidence="8" key="1">
    <citation type="submission" date="2023-07" db="EMBL/GenBank/DDBJ databases">
        <title>30 novel species of actinomycetes from the DSMZ collection.</title>
        <authorList>
            <person name="Nouioui I."/>
        </authorList>
    </citation>
    <scope>NUCLEOTIDE SEQUENCE [LARGE SCALE GENOMIC DNA]</scope>
    <source>
        <strain evidence="8">DSM 44399</strain>
    </source>
</reference>
<dbReference type="PIRSF" id="PIRSF006060">
    <property type="entry name" value="AA_transporter"/>
    <property type="match status" value="1"/>
</dbReference>
<evidence type="ECO:0000256" key="5">
    <source>
        <dbReference type="ARBA" id="ARBA00023136"/>
    </source>
</evidence>
<dbReference type="EMBL" id="JAVREH010000014">
    <property type="protein sequence ID" value="MDT0262152.1"/>
    <property type="molecule type" value="Genomic_DNA"/>
</dbReference>
<dbReference type="Pfam" id="PF13520">
    <property type="entry name" value="AA_permease_2"/>
    <property type="match status" value="1"/>
</dbReference>
<keyword evidence="8" id="KW-1185">Reference proteome</keyword>
<evidence type="ECO:0000313" key="7">
    <source>
        <dbReference type="EMBL" id="MDT0262152.1"/>
    </source>
</evidence>
<keyword evidence="5 6" id="KW-0472">Membrane</keyword>
<feature type="transmembrane region" description="Helical" evidence="6">
    <location>
        <begin position="57"/>
        <end position="78"/>
    </location>
</feature>
<evidence type="ECO:0000256" key="2">
    <source>
        <dbReference type="ARBA" id="ARBA00022475"/>
    </source>
</evidence>
<feature type="transmembrane region" description="Helical" evidence="6">
    <location>
        <begin position="241"/>
        <end position="262"/>
    </location>
</feature>
<dbReference type="PANTHER" id="PTHR42770">
    <property type="entry name" value="AMINO ACID TRANSPORTER-RELATED"/>
    <property type="match status" value="1"/>
</dbReference>
<evidence type="ECO:0000313" key="8">
    <source>
        <dbReference type="Proteomes" id="UP001183176"/>
    </source>
</evidence>
<comment type="subcellular location">
    <subcellularLocation>
        <location evidence="1">Cell membrane</location>
        <topology evidence="1">Multi-pass membrane protein</topology>
    </subcellularLocation>
</comment>
<dbReference type="Gene3D" id="1.20.1740.10">
    <property type="entry name" value="Amino acid/polyamine transporter I"/>
    <property type="match status" value="1"/>
</dbReference>
<sequence length="502" mass="52212">MAASASPGNGKAAPQTALRGTLNTPKIVLLVIAAAAPLAAVVGTVPLAFALGNGVGVPGMFVFAGLVLLCFSVGYAAMSRRIVNAGGFYTYLSLGLGRSAAIGGGLVAVVSYNAASIGLIGAFGYFAQLTAAQHGLDLPWEVWAAAAILLTAYLGYCQIDLSAKVLAVLMIAEIAVLAVLDIAVIVSKGVHAVPIESLAPHNVFGGAVGVTMMFAFMSFIGFESAALYGEETKDPRRSIPLATYASVIVIAAFYALTSWVAVGGVGKDQLQEVAGQQLGDLFFQLSTTYVSSDLTTVMQILLCTSLLAASLALHNATNRYTFVLGRERVLPGWLGQPHPRFHSPHRAGLVQVVVSAIVVAAFAVAGLDPYTSLCTSLLGLGTLGIVVIQAAAAFSVIGFFRNRADRHWWRTLLAPLLGAAGLTTASLLLIEKFSLLTGTTNPVINALPWVLLIAAGGGVGYARWLKAGRPERYAAIAQVEIREDADVPVPMIVADRDPVPVA</sequence>
<keyword evidence="4 6" id="KW-1133">Transmembrane helix</keyword>
<evidence type="ECO:0000256" key="4">
    <source>
        <dbReference type="ARBA" id="ARBA00022989"/>
    </source>
</evidence>
<keyword evidence="2" id="KW-1003">Cell membrane</keyword>
<feature type="transmembrane region" description="Helical" evidence="6">
    <location>
        <begin position="412"/>
        <end position="430"/>
    </location>
</feature>
<name>A0ABU2JAY2_9ACTN</name>
<organism evidence="7 8">
    <name type="scientific">Jatrophihabitans lederbergiae</name>
    <dbReference type="NCBI Taxonomy" id="3075547"/>
    <lineage>
        <taxon>Bacteria</taxon>
        <taxon>Bacillati</taxon>
        <taxon>Actinomycetota</taxon>
        <taxon>Actinomycetes</taxon>
        <taxon>Jatrophihabitantales</taxon>
        <taxon>Jatrophihabitantaceae</taxon>
        <taxon>Jatrophihabitans</taxon>
    </lineage>
</organism>
<evidence type="ECO:0000256" key="3">
    <source>
        <dbReference type="ARBA" id="ARBA00022692"/>
    </source>
</evidence>
<evidence type="ECO:0000256" key="1">
    <source>
        <dbReference type="ARBA" id="ARBA00004651"/>
    </source>
</evidence>
<keyword evidence="3 6" id="KW-0812">Transmembrane</keyword>
<accession>A0ABU2JAY2</accession>
<feature type="transmembrane region" description="Helical" evidence="6">
    <location>
        <begin position="27"/>
        <end position="51"/>
    </location>
</feature>
<comment type="caution">
    <text evidence="7">The sequence shown here is derived from an EMBL/GenBank/DDBJ whole genome shotgun (WGS) entry which is preliminary data.</text>
</comment>
<feature type="transmembrane region" description="Helical" evidence="6">
    <location>
        <begin position="165"/>
        <end position="186"/>
    </location>
</feature>
<dbReference type="Proteomes" id="UP001183176">
    <property type="component" value="Unassembled WGS sequence"/>
</dbReference>
<feature type="transmembrane region" description="Helical" evidence="6">
    <location>
        <begin position="206"/>
        <end position="229"/>
    </location>
</feature>
<dbReference type="InterPro" id="IPR002293">
    <property type="entry name" value="AA/rel_permease1"/>
</dbReference>
<feature type="transmembrane region" description="Helical" evidence="6">
    <location>
        <begin position="296"/>
        <end position="316"/>
    </location>
</feature>
<dbReference type="RefSeq" id="WP_311423303.1">
    <property type="nucleotide sequence ID" value="NZ_JAVREH010000014.1"/>
</dbReference>
<gene>
    <name evidence="7" type="ORF">RM423_12190</name>
</gene>
<evidence type="ECO:0000256" key="6">
    <source>
        <dbReference type="SAM" id="Phobius"/>
    </source>
</evidence>
<feature type="transmembrane region" description="Helical" evidence="6">
    <location>
        <begin position="442"/>
        <end position="462"/>
    </location>
</feature>
<protein>
    <submittedName>
        <fullName evidence="7">APC family permease</fullName>
    </submittedName>
</protein>
<feature type="transmembrane region" description="Helical" evidence="6">
    <location>
        <begin position="347"/>
        <end position="365"/>
    </location>
</feature>
<proteinExistence type="predicted"/>
<dbReference type="PANTHER" id="PTHR42770:SF16">
    <property type="entry name" value="AMINO ACID PERMEASE"/>
    <property type="match status" value="1"/>
</dbReference>
<feature type="transmembrane region" description="Helical" evidence="6">
    <location>
        <begin position="138"/>
        <end position="156"/>
    </location>
</feature>
<dbReference type="InterPro" id="IPR050367">
    <property type="entry name" value="APC_superfamily"/>
</dbReference>
<feature type="transmembrane region" description="Helical" evidence="6">
    <location>
        <begin position="377"/>
        <end position="400"/>
    </location>
</feature>